<dbReference type="Proteomes" id="UP000828941">
    <property type="component" value="Chromosome 6"/>
</dbReference>
<protein>
    <submittedName>
        <fullName evidence="1">Uncharacterized protein</fullName>
    </submittedName>
</protein>
<comment type="caution">
    <text evidence="1">The sequence shown here is derived from an EMBL/GenBank/DDBJ whole genome shotgun (WGS) entry which is preliminary data.</text>
</comment>
<organism evidence="1 2">
    <name type="scientific">Bauhinia variegata</name>
    <name type="common">Purple orchid tree</name>
    <name type="synonym">Phanera variegata</name>
    <dbReference type="NCBI Taxonomy" id="167791"/>
    <lineage>
        <taxon>Eukaryota</taxon>
        <taxon>Viridiplantae</taxon>
        <taxon>Streptophyta</taxon>
        <taxon>Embryophyta</taxon>
        <taxon>Tracheophyta</taxon>
        <taxon>Spermatophyta</taxon>
        <taxon>Magnoliopsida</taxon>
        <taxon>eudicotyledons</taxon>
        <taxon>Gunneridae</taxon>
        <taxon>Pentapetalae</taxon>
        <taxon>rosids</taxon>
        <taxon>fabids</taxon>
        <taxon>Fabales</taxon>
        <taxon>Fabaceae</taxon>
        <taxon>Cercidoideae</taxon>
        <taxon>Cercideae</taxon>
        <taxon>Bauhiniinae</taxon>
        <taxon>Bauhinia</taxon>
    </lineage>
</organism>
<keyword evidence="2" id="KW-1185">Reference proteome</keyword>
<sequence>MSRRVMLILMTCLLAAIVVQSEDPYLYFTWSVTYGTISPLGVPQQGILINGEFPGPNINSTGNNIVINVFNNIDEPFLLTWSGMQHRKNSWQDGTLGTGCPIPPGQNYTFHFQPKDQIGSYFYYPTTALHKAAGAFGGLRVNSRLLIPVPYADPEDDYTVLIGDWYTKSHTTLKKFLDNGRSIARPDGVLINGKNAKGDGTDEPLFTMKPGKTYKYRICNVGLKNSLNFRIQGHPMKLVEMEGSHTVQNTYDSLDVHIGQCFSILVNADKDPKDYYMVASTRFTKNVLTGKGIIRYANSKGLASSEIPEALVGWAWSLNQFRSFRWNLTASAARPNPQGSYKYGQVNITRTIKLVNSVSRVDGKLRYALNDVSHVDGETPLKLAEYFGLADKVFKYDIISDNPQLRWIRSQLHPIYSFFAIAIEPGTWTPEKRKNYNLLDAVSRHTIQVFPKSWAAILLTFDNAGMWNLRSEITENRYLGQQLYISVLSPERSLRDEYNMPDNQSLCGIVKGLPNPKPYAGLGARGRGFGVRGLGVRGLGVGVRGLGVRGWGLGFGVWGFRVLGFGGLGFGVRGFGVSGFGFRVSGSGFGVRGSGFGVRVRGRGRGRVRGSGFGVSGLTRSRVSGLGFGVWGLGSWVLGLGFGVWGLGFGVWGLGFGVWGWGWGLGFGVFGSRVKGSRVKGSRVWGWGFGFRA</sequence>
<accession>A0ACB9NNE7</accession>
<gene>
    <name evidence="1" type="ORF">L6164_015159</name>
</gene>
<evidence type="ECO:0000313" key="1">
    <source>
        <dbReference type="EMBL" id="KAI4336661.1"/>
    </source>
</evidence>
<evidence type="ECO:0000313" key="2">
    <source>
        <dbReference type="Proteomes" id="UP000828941"/>
    </source>
</evidence>
<reference evidence="1 2" key="1">
    <citation type="journal article" date="2022" name="DNA Res.">
        <title>Chromosomal-level genome assembly of the orchid tree Bauhinia variegata (Leguminosae; Cercidoideae) supports the allotetraploid origin hypothesis of Bauhinia.</title>
        <authorList>
            <person name="Zhong Y."/>
            <person name="Chen Y."/>
            <person name="Zheng D."/>
            <person name="Pang J."/>
            <person name="Liu Y."/>
            <person name="Luo S."/>
            <person name="Meng S."/>
            <person name="Qian L."/>
            <person name="Wei D."/>
            <person name="Dai S."/>
            <person name="Zhou R."/>
        </authorList>
    </citation>
    <scope>NUCLEOTIDE SEQUENCE [LARGE SCALE GENOMIC DNA]</scope>
    <source>
        <strain evidence="1">BV-YZ2020</strain>
    </source>
</reference>
<dbReference type="EMBL" id="CM039431">
    <property type="protein sequence ID" value="KAI4336661.1"/>
    <property type="molecule type" value="Genomic_DNA"/>
</dbReference>
<name>A0ACB9NNE7_BAUVA</name>
<proteinExistence type="predicted"/>